<dbReference type="InterPro" id="IPR018490">
    <property type="entry name" value="cNMP-bd_dom_sf"/>
</dbReference>
<dbReference type="InterPro" id="IPR000595">
    <property type="entry name" value="cNMP-bd_dom"/>
</dbReference>
<evidence type="ECO:0000259" key="15">
    <source>
        <dbReference type="PROSITE" id="PS50042"/>
    </source>
</evidence>
<dbReference type="InterPro" id="IPR003938">
    <property type="entry name" value="K_chnl_volt-dep_EAG/ELK/ERG"/>
</dbReference>
<dbReference type="Pfam" id="PF00520">
    <property type="entry name" value="Ion_trans"/>
    <property type="match status" value="2"/>
</dbReference>
<feature type="transmembrane region" description="Helical" evidence="14">
    <location>
        <begin position="699"/>
        <end position="722"/>
    </location>
</feature>
<evidence type="ECO:0000313" key="16">
    <source>
        <dbReference type="EMBL" id="RMX41515.1"/>
    </source>
</evidence>
<keyword evidence="11 14" id="KW-0472">Membrane</keyword>
<reference evidence="16 17" key="1">
    <citation type="journal article" date="2018" name="Sci. Rep.">
        <title>Comparative analysis of the Pocillopora damicornis genome highlights role of immune system in coral evolution.</title>
        <authorList>
            <person name="Cunning R."/>
            <person name="Bay R.A."/>
            <person name="Gillette P."/>
            <person name="Baker A.C."/>
            <person name="Traylor-Knowles N."/>
        </authorList>
    </citation>
    <scope>NUCLEOTIDE SEQUENCE [LARGE SCALE GENOMIC DNA]</scope>
    <source>
        <strain evidence="16">RSMAS</strain>
        <tissue evidence="16">Whole animal</tissue>
    </source>
</reference>
<dbReference type="SMART" id="SM00100">
    <property type="entry name" value="cNMP"/>
    <property type="match status" value="2"/>
</dbReference>
<comment type="caution">
    <text evidence="16">The sequence shown here is derived from an EMBL/GenBank/DDBJ whole genome shotgun (WGS) entry which is preliminary data.</text>
</comment>
<dbReference type="InterPro" id="IPR003967">
    <property type="entry name" value="K_chnl_volt-dep_ERG"/>
</dbReference>
<evidence type="ECO:0000256" key="8">
    <source>
        <dbReference type="ARBA" id="ARBA00022958"/>
    </source>
</evidence>
<feature type="domain" description="Cyclic nucleotide-binding" evidence="15">
    <location>
        <begin position="391"/>
        <end position="455"/>
    </location>
</feature>
<keyword evidence="6" id="KW-0631">Potassium channel</keyword>
<feature type="compositionally biased region" description="Low complexity" evidence="13">
    <location>
        <begin position="1200"/>
        <end position="1210"/>
    </location>
</feature>
<dbReference type="PANTHER" id="PTHR10217">
    <property type="entry name" value="VOLTAGE AND LIGAND GATED POTASSIUM CHANNEL"/>
    <property type="match status" value="1"/>
</dbReference>
<evidence type="ECO:0000256" key="10">
    <source>
        <dbReference type="ARBA" id="ARBA00023065"/>
    </source>
</evidence>
<evidence type="ECO:0000256" key="5">
    <source>
        <dbReference type="ARBA" id="ARBA00022692"/>
    </source>
</evidence>
<comment type="subcellular location">
    <subcellularLocation>
        <location evidence="1">Cell membrane</location>
        <topology evidence="1">Multi-pass membrane protein</topology>
    </subcellularLocation>
</comment>
<keyword evidence="17" id="KW-1185">Reference proteome</keyword>
<feature type="transmembrane region" description="Helical" evidence="14">
    <location>
        <begin position="288"/>
        <end position="312"/>
    </location>
</feature>
<dbReference type="Gene3D" id="1.10.287.70">
    <property type="match status" value="2"/>
</dbReference>
<feature type="transmembrane region" description="Helical" evidence="14">
    <location>
        <begin position="200"/>
        <end position="226"/>
    </location>
</feature>
<dbReference type="SUPFAM" id="SSF51206">
    <property type="entry name" value="cAMP-binding domain-like"/>
    <property type="match status" value="2"/>
</dbReference>
<dbReference type="InterPro" id="IPR014710">
    <property type="entry name" value="RmlC-like_jellyroll"/>
</dbReference>
<dbReference type="PROSITE" id="PS50042">
    <property type="entry name" value="CNMP_BINDING_3"/>
    <property type="match status" value="2"/>
</dbReference>
<feature type="transmembrane region" description="Helical" evidence="14">
    <location>
        <begin position="155"/>
        <end position="179"/>
    </location>
</feature>
<evidence type="ECO:0000256" key="2">
    <source>
        <dbReference type="ARBA" id="ARBA00022448"/>
    </source>
</evidence>
<dbReference type="AlphaFoldDB" id="A0A3M6TJF5"/>
<keyword evidence="12" id="KW-0407">Ion channel</keyword>
<evidence type="ECO:0000256" key="13">
    <source>
        <dbReference type="SAM" id="MobiDB-lite"/>
    </source>
</evidence>
<dbReference type="GO" id="GO:0005242">
    <property type="term" value="F:inward rectifier potassium channel activity"/>
    <property type="evidence" value="ECO:0007669"/>
    <property type="project" value="TreeGrafter"/>
</dbReference>
<dbReference type="GO" id="GO:0005886">
    <property type="term" value="C:plasma membrane"/>
    <property type="evidence" value="ECO:0007669"/>
    <property type="project" value="UniProtKB-SubCell"/>
</dbReference>
<feature type="transmembrane region" description="Helical" evidence="14">
    <location>
        <begin position="841"/>
        <end position="865"/>
    </location>
</feature>
<feature type="domain" description="Cyclic nucleotide-binding" evidence="15">
    <location>
        <begin position="1034"/>
        <end position="1097"/>
    </location>
</feature>
<keyword evidence="2" id="KW-0813">Transport</keyword>
<keyword evidence="9 14" id="KW-1133">Transmembrane helix</keyword>
<keyword evidence="4" id="KW-0633">Potassium transport</keyword>
<keyword evidence="3" id="KW-1003">Cell membrane</keyword>
<keyword evidence="7" id="KW-0851">Voltage-gated channel</keyword>
<evidence type="ECO:0000256" key="4">
    <source>
        <dbReference type="ARBA" id="ARBA00022538"/>
    </source>
</evidence>
<dbReference type="SUPFAM" id="SSF81324">
    <property type="entry name" value="Voltage-gated potassium channels"/>
    <property type="match status" value="2"/>
</dbReference>
<dbReference type="GO" id="GO:0034702">
    <property type="term" value="C:monoatomic ion channel complex"/>
    <property type="evidence" value="ECO:0007669"/>
    <property type="project" value="UniProtKB-KW"/>
</dbReference>
<evidence type="ECO:0000256" key="7">
    <source>
        <dbReference type="ARBA" id="ARBA00022882"/>
    </source>
</evidence>
<dbReference type="FunFam" id="1.10.287.70:FF:000020">
    <property type="entry name" value="Potassium channel, voltage-gated eag-related subfamily H, member 7"/>
    <property type="match status" value="2"/>
</dbReference>
<proteinExistence type="predicted"/>
<evidence type="ECO:0000256" key="12">
    <source>
        <dbReference type="ARBA" id="ARBA00023303"/>
    </source>
</evidence>
<dbReference type="Gene3D" id="1.10.1200.260">
    <property type="match status" value="1"/>
</dbReference>
<evidence type="ECO:0000256" key="14">
    <source>
        <dbReference type="SAM" id="Phobius"/>
    </source>
</evidence>
<evidence type="ECO:0000313" key="17">
    <source>
        <dbReference type="Proteomes" id="UP000275408"/>
    </source>
</evidence>
<dbReference type="Gene3D" id="2.60.120.10">
    <property type="entry name" value="Jelly Rolls"/>
    <property type="match status" value="2"/>
</dbReference>
<name>A0A3M6TJF5_POCDA</name>
<gene>
    <name evidence="16" type="ORF">pdam_00013058</name>
</gene>
<sequence length="1263" mass="143381">MSASRRLLGVRNASFAPQLGIEGLVMSLSPSSNSRPQAQLHACTIRHDSLFKAVWDWIILALVIFTAIEIPFSVAFLMPLQKDREEELEEKTKGDWSFLKVTPLLVFNLCVDLMFIIDIFINFRTTFIKLNTDEVISNPKQIALHYLKTWFVVDFVAAIPFEFMITTKVDSATTLFGLLKTARLLRLVRVARKLDRYSEYGFAVVILLTCLFTLIAHWLACIWHGIGYSEKRNDMGWIQELTKNLNLNSNTTGPDLQTRYITALYFTLSSLTSVGFGNVSPNTDAEKIFSVCVMIIGALMYASIFGNLTAIIQRLYSRTSRFHRDLRVIEDFVRFYKIPKATKEELDEYFRHEWAYTKGVDMETVLNRFPESLQADVCLHLHRNLFTECGAFKTASEGCLRALALRFKIRHYLPGHFIIKQGDEVKRLYFIAKGNIEVVKSDETMLTLGKGDVISCDYSTVQSMYIPKANASLRVQTHCEIHSVAWCELVAVLKAYSSFREEFITHLELAYNLGHEEEEDEIILYNEEINLGSRRLSNARSTFSSRSGVDKLERTGSPTFMINGRISQHQNSPVVNLHSRHPAGGSEPKIHTLMPSIHSTLPSLHSHLTSTRDHCTHGTELKVLEQRIDKMEARLIAMEDRLAANFETILSHLRSNGSGGSAPDLRDTNRIYSKSYEANNSPYKNKTCLIRHDSLFKAVWDWVILVFVIYTTIEIPFDVAFLRPSQTGASTSRFGALMALSPIVATNVFADFLFIIDIPINFRSASIKRHSEAIISDPKEIAVLYLKSWFIVDFVSAIPFEFLVDPQQEGDTTLMGLLKTARLLRLVRVTRKLDRYSEYGLAVILLLTCLFMLVAHWLACIWHAIGASEAHSEIGWLALLAKNTNKPINQSIPTSGPSLKARYLTSLYFTLSSLTSVGFGNVAPTTNNERIFSIIVMLMGALMYASIFGNLTVIIQRLYLQNFKQHEGLRLVRNFVRFYEIPQALREDLEKHVINDACAMTMSDINEVLSLFPDSLQNDICLHIHGKLFKENSAFRAAVLSCKRSLASKLKIQHFLPRQYVIKQGDEMNKVFFVVKGIVHVTLDEKIILALGRGDTIYSEDKSSEIKARAVANVIVQTPSDIHYIEWSDLTAIFKMYPVFREEFLARMVFAYQIGHHKKEEEEVELFEDFGEGSSRRLEPSAETYPKTDVESPNPKEDMSSLMVRPSSSSNEMKDVQENLKVIDQRLLHMERQLSIVIPLLNKISEVKRGVTGNKLLGAGGEE</sequence>
<protein>
    <recommendedName>
        <fullName evidence="15">Cyclic nucleotide-binding domain-containing protein</fullName>
    </recommendedName>
</protein>
<dbReference type="PRINTS" id="PR01463">
    <property type="entry name" value="EAGCHANLFMLY"/>
</dbReference>
<dbReference type="Pfam" id="PF00027">
    <property type="entry name" value="cNMP_binding"/>
    <property type="match status" value="2"/>
</dbReference>
<evidence type="ECO:0000256" key="9">
    <source>
        <dbReference type="ARBA" id="ARBA00022989"/>
    </source>
</evidence>
<feature type="compositionally biased region" description="Basic and acidic residues" evidence="13">
    <location>
        <begin position="1174"/>
        <end position="1199"/>
    </location>
</feature>
<dbReference type="GO" id="GO:0042391">
    <property type="term" value="P:regulation of membrane potential"/>
    <property type="evidence" value="ECO:0007669"/>
    <property type="project" value="TreeGrafter"/>
</dbReference>
<dbReference type="EMBL" id="RCHS01003480">
    <property type="protein sequence ID" value="RMX41515.1"/>
    <property type="molecule type" value="Genomic_DNA"/>
</dbReference>
<dbReference type="OrthoDB" id="432483at2759"/>
<dbReference type="PRINTS" id="PR01470">
    <property type="entry name" value="ERGCHANNEL"/>
</dbReference>
<keyword evidence="5 14" id="KW-0812">Transmembrane</keyword>
<accession>A0A3M6TJF5</accession>
<organism evidence="16 17">
    <name type="scientific">Pocillopora damicornis</name>
    <name type="common">Cauliflower coral</name>
    <name type="synonym">Millepora damicornis</name>
    <dbReference type="NCBI Taxonomy" id="46731"/>
    <lineage>
        <taxon>Eukaryota</taxon>
        <taxon>Metazoa</taxon>
        <taxon>Cnidaria</taxon>
        <taxon>Anthozoa</taxon>
        <taxon>Hexacorallia</taxon>
        <taxon>Scleractinia</taxon>
        <taxon>Astrocoeniina</taxon>
        <taxon>Pocilloporidae</taxon>
        <taxon>Pocillopora</taxon>
    </lineage>
</organism>
<feature type="transmembrane region" description="Helical" evidence="14">
    <location>
        <begin position="101"/>
        <end position="121"/>
    </location>
</feature>
<dbReference type="CDD" id="cd00038">
    <property type="entry name" value="CAP_ED"/>
    <property type="match status" value="2"/>
</dbReference>
<evidence type="ECO:0000256" key="1">
    <source>
        <dbReference type="ARBA" id="ARBA00004651"/>
    </source>
</evidence>
<feature type="transmembrane region" description="Helical" evidence="14">
    <location>
        <begin position="57"/>
        <end position="80"/>
    </location>
</feature>
<evidence type="ECO:0000256" key="11">
    <source>
        <dbReference type="ARBA" id="ARBA00023136"/>
    </source>
</evidence>
<dbReference type="InterPro" id="IPR050818">
    <property type="entry name" value="KCNH_animal-type"/>
</dbReference>
<feature type="region of interest" description="Disordered" evidence="13">
    <location>
        <begin position="1170"/>
        <end position="1213"/>
    </location>
</feature>
<dbReference type="PANTHER" id="PTHR10217:SF548">
    <property type="entry name" value="GH12235P"/>
    <property type="match status" value="1"/>
</dbReference>
<feature type="transmembrane region" description="Helical" evidence="14">
    <location>
        <begin position="931"/>
        <end position="955"/>
    </location>
</feature>
<evidence type="ECO:0000256" key="3">
    <source>
        <dbReference type="ARBA" id="ARBA00022475"/>
    </source>
</evidence>
<feature type="transmembrane region" description="Helical" evidence="14">
    <location>
        <begin position="734"/>
        <end position="760"/>
    </location>
</feature>
<evidence type="ECO:0000256" key="6">
    <source>
        <dbReference type="ARBA" id="ARBA00022826"/>
    </source>
</evidence>
<dbReference type="InterPro" id="IPR005821">
    <property type="entry name" value="Ion_trans_dom"/>
</dbReference>
<dbReference type="Proteomes" id="UP000275408">
    <property type="component" value="Unassembled WGS sequence"/>
</dbReference>
<keyword evidence="8" id="KW-0630">Potassium</keyword>
<keyword evidence="10" id="KW-0406">Ion transport</keyword>